<dbReference type="InterPro" id="IPR011004">
    <property type="entry name" value="Trimer_LpxA-like_sf"/>
</dbReference>
<evidence type="ECO:0000313" key="1">
    <source>
        <dbReference type="EMBL" id="GGB05185.1"/>
    </source>
</evidence>
<proteinExistence type="predicted"/>
<name>A0ABQ1I174_9ALTE</name>
<gene>
    <name evidence="1" type="ORF">GCM10007414_18130</name>
</gene>
<evidence type="ECO:0008006" key="3">
    <source>
        <dbReference type="Google" id="ProtNLM"/>
    </source>
</evidence>
<accession>A0ABQ1I174</accession>
<evidence type="ECO:0000313" key="2">
    <source>
        <dbReference type="Proteomes" id="UP000651977"/>
    </source>
</evidence>
<reference evidence="2" key="1">
    <citation type="journal article" date="2019" name="Int. J. Syst. Evol. Microbiol.">
        <title>The Global Catalogue of Microorganisms (GCM) 10K type strain sequencing project: providing services to taxonomists for standard genome sequencing and annotation.</title>
        <authorList>
            <consortium name="The Broad Institute Genomics Platform"/>
            <consortium name="The Broad Institute Genome Sequencing Center for Infectious Disease"/>
            <person name="Wu L."/>
            <person name="Ma J."/>
        </authorList>
    </citation>
    <scope>NUCLEOTIDE SEQUENCE [LARGE SCALE GENOMIC DNA]</scope>
    <source>
        <strain evidence="2">CGMCC 1.10131</strain>
    </source>
</reference>
<dbReference type="Gene3D" id="2.160.10.10">
    <property type="entry name" value="Hexapeptide repeat proteins"/>
    <property type="match status" value="1"/>
</dbReference>
<dbReference type="SUPFAM" id="SSF51161">
    <property type="entry name" value="Trimeric LpxA-like enzymes"/>
    <property type="match status" value="1"/>
</dbReference>
<keyword evidence="2" id="KW-1185">Reference proteome</keyword>
<dbReference type="EMBL" id="BMDY01000009">
    <property type="protein sequence ID" value="GGB05185.1"/>
    <property type="molecule type" value="Genomic_DNA"/>
</dbReference>
<protein>
    <recommendedName>
        <fullName evidence="3">Acetyltransferase</fullName>
    </recommendedName>
</protein>
<organism evidence="1 2">
    <name type="scientific">Agarivorans gilvus</name>
    <dbReference type="NCBI Taxonomy" id="680279"/>
    <lineage>
        <taxon>Bacteria</taxon>
        <taxon>Pseudomonadati</taxon>
        <taxon>Pseudomonadota</taxon>
        <taxon>Gammaproteobacteria</taxon>
        <taxon>Alteromonadales</taxon>
        <taxon>Alteromonadaceae</taxon>
        <taxon>Agarivorans</taxon>
    </lineage>
</organism>
<dbReference type="Proteomes" id="UP000651977">
    <property type="component" value="Unassembled WGS sequence"/>
</dbReference>
<comment type="caution">
    <text evidence="1">The sequence shown here is derived from an EMBL/GenBank/DDBJ whole genome shotgun (WGS) entry which is preliminary data.</text>
</comment>
<sequence length="47" mass="4713">MIGAGAVTLLGISIEEGAVAAGAVVNRDVMKNTIVAGIPARYIKDVS</sequence>
<dbReference type="RefSeq" id="WP_157051782.1">
    <property type="nucleotide sequence ID" value="NZ_BMDY01000009.1"/>
</dbReference>